<keyword evidence="1" id="KW-0812">Transmembrane</keyword>
<reference evidence="2" key="1">
    <citation type="submission" date="2021-06" db="EMBL/GenBank/DDBJ databases">
        <authorList>
            <person name="Hodson N. C."/>
            <person name="Mongue J. A."/>
            <person name="Jaron S. K."/>
        </authorList>
    </citation>
    <scope>NUCLEOTIDE SEQUENCE</scope>
</reference>
<feature type="transmembrane region" description="Helical" evidence="1">
    <location>
        <begin position="81"/>
        <end position="97"/>
    </location>
</feature>
<keyword evidence="1" id="KW-1133">Transmembrane helix</keyword>
<dbReference type="Proteomes" id="UP000708208">
    <property type="component" value="Unassembled WGS sequence"/>
</dbReference>
<evidence type="ECO:0000256" key="1">
    <source>
        <dbReference type="SAM" id="Phobius"/>
    </source>
</evidence>
<proteinExistence type="predicted"/>
<feature type="transmembrane region" description="Helical" evidence="1">
    <location>
        <begin position="135"/>
        <end position="155"/>
    </location>
</feature>
<gene>
    <name evidence="2" type="ORF">AFUS01_LOCUS20003</name>
</gene>
<feature type="transmembrane region" description="Helical" evidence="1">
    <location>
        <begin position="356"/>
        <end position="376"/>
    </location>
</feature>
<sequence length="377" mass="44209">MYSENFHLFIKIAFKIISVLRASPFSYNYRSDVLQVRASSPMDLKNGIFLLNIVTFYIFTGHYILKFVLLKNDLELNLGDTCYHIFLLICWIGFLFYPKNLLANQNGICWLYNQLAKQNHLHGISRKKSTMLEKIMMSWLISQLNAIFSTVSGSILFPNRQYFIFSYFLEWNYNILLHAVCSIMESYSMLCACCTCISEYYFHASCIRSLIFWAEQNTIQSTIRIKRGKVIDHHNQLQILTQEFTNCFGWNIELLKSMFTLGAVTLSFALIRYHKYFDPSSIGFVLTCWSIVVTNPPILYSHAYIVHESSLTTIKNLRWVLSSVRFLPERKYISRKIMGLKPLKIRAANMYFLDRTMLPIFIHVVMNYTLSLLIVYH</sequence>
<dbReference type="EMBL" id="CAJVCH010212199">
    <property type="protein sequence ID" value="CAG7731411.1"/>
    <property type="molecule type" value="Genomic_DNA"/>
</dbReference>
<organism evidence="2 3">
    <name type="scientific">Allacma fusca</name>
    <dbReference type="NCBI Taxonomy" id="39272"/>
    <lineage>
        <taxon>Eukaryota</taxon>
        <taxon>Metazoa</taxon>
        <taxon>Ecdysozoa</taxon>
        <taxon>Arthropoda</taxon>
        <taxon>Hexapoda</taxon>
        <taxon>Collembola</taxon>
        <taxon>Symphypleona</taxon>
        <taxon>Sminthuridae</taxon>
        <taxon>Allacma</taxon>
    </lineage>
</organism>
<evidence type="ECO:0000313" key="3">
    <source>
        <dbReference type="Proteomes" id="UP000708208"/>
    </source>
</evidence>
<evidence type="ECO:0000313" key="2">
    <source>
        <dbReference type="EMBL" id="CAG7731411.1"/>
    </source>
</evidence>
<keyword evidence="1" id="KW-0472">Membrane</keyword>
<accession>A0A8J2KTW5</accession>
<feature type="transmembrane region" description="Helical" evidence="1">
    <location>
        <begin position="48"/>
        <end position="69"/>
    </location>
</feature>
<dbReference type="AlphaFoldDB" id="A0A8J2KTW5"/>
<protein>
    <submittedName>
        <fullName evidence="2">Uncharacterized protein</fullName>
    </submittedName>
</protein>
<comment type="caution">
    <text evidence="2">The sequence shown here is derived from an EMBL/GenBank/DDBJ whole genome shotgun (WGS) entry which is preliminary data.</text>
</comment>
<keyword evidence="3" id="KW-1185">Reference proteome</keyword>
<name>A0A8J2KTW5_9HEXA</name>